<dbReference type="PANTHER" id="PTHR43858">
    <property type="entry name" value="ENERGY-DEPENDENT TRANSLATIONAL THROTTLE PROTEIN ETTA"/>
    <property type="match status" value="1"/>
</dbReference>
<evidence type="ECO:0000256" key="1">
    <source>
        <dbReference type="ARBA" id="ARBA00005868"/>
    </source>
</evidence>
<keyword evidence="3 12" id="KW-0820">tRNA-binding</keyword>
<evidence type="ECO:0000256" key="6">
    <source>
        <dbReference type="ARBA" id="ARBA00022741"/>
    </source>
</evidence>
<dbReference type="InterPro" id="IPR017871">
    <property type="entry name" value="ABC_transporter-like_CS"/>
</dbReference>
<comment type="caution">
    <text evidence="12">Lacks conserved residue(s) required for the propagation of feature annotation.</text>
</comment>
<keyword evidence="10 12" id="KW-0694">RNA-binding</keyword>
<dbReference type="AlphaFoldDB" id="A0A9D1NNJ1"/>
<dbReference type="InterPro" id="IPR003439">
    <property type="entry name" value="ABC_transporter-like_ATP-bd"/>
</dbReference>
<keyword evidence="8 12" id="KW-0067">ATP-binding</keyword>
<dbReference type="GO" id="GO:0043022">
    <property type="term" value="F:ribosome binding"/>
    <property type="evidence" value="ECO:0007669"/>
    <property type="project" value="UniProtKB-UniRule"/>
</dbReference>
<dbReference type="InterPro" id="IPR022374">
    <property type="entry name" value="EttA"/>
</dbReference>
<dbReference type="InterPro" id="IPR027417">
    <property type="entry name" value="P-loop_NTPase"/>
</dbReference>
<dbReference type="InterPro" id="IPR003593">
    <property type="entry name" value="AAA+_ATPase"/>
</dbReference>
<dbReference type="FunFam" id="3.40.50.300:FF:000011">
    <property type="entry name" value="Putative ABC transporter ATP-binding component"/>
    <property type="match status" value="1"/>
</dbReference>
<gene>
    <name evidence="12 14" type="primary">ettA</name>
    <name evidence="14" type="ORF">IAC79_07695</name>
</gene>
<keyword evidence="7 12" id="KW-0378">Hydrolase</keyword>
<dbReference type="PANTHER" id="PTHR43858:SF1">
    <property type="entry name" value="ABC TRANSPORTER-RELATED PROTEIN"/>
    <property type="match status" value="1"/>
</dbReference>
<feature type="binding site" evidence="12">
    <location>
        <begin position="39"/>
        <end position="46"/>
    </location>
    <ligand>
        <name>ATP</name>
        <dbReference type="ChEBI" id="CHEBI:30616"/>
        <label>1</label>
    </ligand>
</feature>
<keyword evidence="5 12" id="KW-0677">Repeat</keyword>
<dbReference type="GO" id="GO:0005524">
    <property type="term" value="F:ATP binding"/>
    <property type="evidence" value="ECO:0007669"/>
    <property type="project" value="UniProtKB-UniRule"/>
</dbReference>
<comment type="similarity">
    <text evidence="1 12">Belongs to the ABC transporter superfamily. ABCF family. Translational throttle EttA subfamily.</text>
</comment>
<dbReference type="GO" id="GO:0006412">
    <property type="term" value="P:translation"/>
    <property type="evidence" value="ECO:0007669"/>
    <property type="project" value="UniProtKB-KW"/>
</dbReference>
<accession>A0A9D1NNJ1</accession>
<keyword evidence="2 12" id="KW-0963">Cytoplasm</keyword>
<dbReference type="PROSITE" id="PS00211">
    <property type="entry name" value="ABC_TRANSPORTER_1"/>
    <property type="match status" value="1"/>
</dbReference>
<dbReference type="EC" id="3.6.1.-" evidence="12"/>
<reference evidence="14" key="1">
    <citation type="submission" date="2020-10" db="EMBL/GenBank/DDBJ databases">
        <authorList>
            <person name="Gilroy R."/>
        </authorList>
    </citation>
    <scope>NUCLEOTIDE SEQUENCE</scope>
    <source>
        <strain evidence="14">35461</strain>
    </source>
</reference>
<dbReference type="GO" id="GO:0005737">
    <property type="term" value="C:cytoplasm"/>
    <property type="evidence" value="ECO:0007669"/>
    <property type="project" value="UniProtKB-SubCell"/>
</dbReference>
<comment type="catalytic activity">
    <reaction evidence="12">
        <text>ATP + H2O = ADP + phosphate + H(+)</text>
        <dbReference type="Rhea" id="RHEA:13065"/>
        <dbReference type="ChEBI" id="CHEBI:15377"/>
        <dbReference type="ChEBI" id="CHEBI:15378"/>
        <dbReference type="ChEBI" id="CHEBI:30616"/>
        <dbReference type="ChEBI" id="CHEBI:43474"/>
        <dbReference type="ChEBI" id="CHEBI:456216"/>
    </reaction>
</comment>
<name>A0A9D1NNJ1_9BACT</name>
<keyword evidence="4 12" id="KW-0699">rRNA-binding</keyword>
<dbReference type="NCBIfam" id="TIGR03719">
    <property type="entry name" value="ABC_ABC_ChvD"/>
    <property type="match status" value="1"/>
</dbReference>
<dbReference type="Pfam" id="PF12848">
    <property type="entry name" value="ABC_tran_Xtn"/>
    <property type="match status" value="1"/>
</dbReference>
<sequence length="551" mass="61614">MAGEYVFNLQNVTKHHEKKVILDDVNLAFFHGAHIGVIGANGAGKSSLLKILAGMDKDYMGTCQVAKGVKVGYLPQEPELDPEKTVQECVMEGVAGAQAMLEKYEDLCCRLDEPGAEEEMARLQEIIDANDLWNLEHQVELAMEALRCPDPDALAGKLSGGEKRRVAMCRLLISNPDVLLLDEPTNHLDAESVAWIEAFLKKFKGTLIVVTHDRYFLNNVTEWILEMDAGRTYPYKGNYEQWLEQKQAMMAAQAKQAESRRKMIQQELEWIHTNPSGRRAKGKARLARYEELVAKQVDTREEELKIQIPPGPRLGNLVVRATDLCMAFGDRILFEHVNFDLPRGGIVGVIGANGAGKTTLFKLITGQLKPTSGELRIGETVVLSYVDQSREALDPNHTVYEEITGGGDFVNLAGKGLMNGRAYCSRFNLRGTDQQKKVGVLSGGERNRVHLAKLLRAGGNLLLLDEPTNDLDVGTLRSLEEGIQDFGGCAVVVSHDRWFLDRIATHILAFEGDSKVRWFEGSYSDYHEMRRKELGDDADRPHRIKFRPVHH</sequence>
<feature type="region of interest" description="PtIM" evidence="12">
    <location>
        <begin position="237"/>
        <end position="317"/>
    </location>
</feature>
<proteinExistence type="inferred from homology"/>
<comment type="subunit">
    <text evidence="12">Monomer. Probably contacts ribosomal proteins L1, L5, L33 and S7, the 16S and 23S rRNA and the P-site containing tRNA(fMet).</text>
</comment>
<keyword evidence="6 12" id="KW-0547">Nucleotide-binding</keyword>
<dbReference type="FunFam" id="3.40.50.300:FF:000183">
    <property type="entry name" value="ABC transporter ATP-binding protein yjjK"/>
    <property type="match status" value="1"/>
</dbReference>
<comment type="domain">
    <text evidence="12">The P-site tRNA interaction motif (PtIM domain) probably interacts with the P-site tRNA(fMet) as well as the 23S rRNA.</text>
</comment>
<evidence type="ECO:0000256" key="2">
    <source>
        <dbReference type="ARBA" id="ARBA00022490"/>
    </source>
</evidence>
<comment type="caution">
    <text evidence="14">The sequence shown here is derived from an EMBL/GenBank/DDBJ whole genome shotgun (WGS) entry which is preliminary data.</text>
</comment>
<evidence type="ECO:0000313" key="14">
    <source>
        <dbReference type="EMBL" id="HIV09979.1"/>
    </source>
</evidence>
<dbReference type="Gene3D" id="3.40.50.300">
    <property type="entry name" value="P-loop containing nucleotide triphosphate hydrolases"/>
    <property type="match status" value="2"/>
</dbReference>
<evidence type="ECO:0000256" key="9">
    <source>
        <dbReference type="ARBA" id="ARBA00022845"/>
    </source>
</evidence>
<dbReference type="HAMAP" id="MF_00847">
    <property type="entry name" value="EttA"/>
    <property type="match status" value="1"/>
</dbReference>
<feature type="domain" description="ABC transporter" evidence="13">
    <location>
        <begin position="319"/>
        <end position="537"/>
    </location>
</feature>
<dbReference type="InterPro" id="IPR032781">
    <property type="entry name" value="ABC_tran_Xtn"/>
</dbReference>
<organism evidence="14 15">
    <name type="scientific">Candidatus Spyradenecus faecavium</name>
    <dbReference type="NCBI Taxonomy" id="2840947"/>
    <lineage>
        <taxon>Bacteria</taxon>
        <taxon>Pseudomonadati</taxon>
        <taxon>Lentisphaerota</taxon>
        <taxon>Lentisphaeria</taxon>
        <taxon>Lentisphaerales</taxon>
        <taxon>Lentisphaeraceae</taxon>
        <taxon>Lentisphaeraceae incertae sedis</taxon>
        <taxon>Candidatus Spyradenecus</taxon>
    </lineage>
</organism>
<comment type="domain">
    <text evidence="12">The arm domain is inserted in the first ABC transporter domain. Probably contacts ribosomal protein L1.</text>
</comment>
<evidence type="ECO:0000256" key="11">
    <source>
        <dbReference type="ARBA" id="ARBA00022917"/>
    </source>
</evidence>
<dbReference type="EMBL" id="DVOR01000240">
    <property type="protein sequence ID" value="HIV09979.1"/>
    <property type="molecule type" value="Genomic_DNA"/>
</dbReference>
<dbReference type="Proteomes" id="UP000886845">
    <property type="component" value="Unassembled WGS sequence"/>
</dbReference>
<dbReference type="SUPFAM" id="SSF52540">
    <property type="entry name" value="P-loop containing nucleoside triphosphate hydrolases"/>
    <property type="match status" value="2"/>
</dbReference>
<evidence type="ECO:0000256" key="10">
    <source>
        <dbReference type="ARBA" id="ARBA00022884"/>
    </source>
</evidence>
<evidence type="ECO:0000256" key="8">
    <source>
        <dbReference type="ARBA" id="ARBA00022840"/>
    </source>
</evidence>
<reference evidence="14" key="2">
    <citation type="journal article" date="2021" name="PeerJ">
        <title>Extensive microbial diversity within the chicken gut microbiome revealed by metagenomics and culture.</title>
        <authorList>
            <person name="Gilroy R."/>
            <person name="Ravi A."/>
            <person name="Getino M."/>
            <person name="Pursley I."/>
            <person name="Horton D.L."/>
            <person name="Alikhan N.F."/>
            <person name="Baker D."/>
            <person name="Gharbi K."/>
            <person name="Hall N."/>
            <person name="Watson M."/>
            <person name="Adriaenssens E.M."/>
            <person name="Foster-Nyarko E."/>
            <person name="Jarju S."/>
            <person name="Secka A."/>
            <person name="Antonio M."/>
            <person name="Oren A."/>
            <person name="Chaudhuri R.R."/>
            <person name="La Ragione R."/>
            <person name="Hildebrand F."/>
            <person name="Pallen M.J."/>
        </authorList>
    </citation>
    <scope>NUCLEOTIDE SEQUENCE</scope>
    <source>
        <strain evidence="14">35461</strain>
    </source>
</reference>
<dbReference type="Pfam" id="PF00005">
    <property type="entry name" value="ABC_tran"/>
    <property type="match status" value="2"/>
</dbReference>
<evidence type="ECO:0000259" key="13">
    <source>
        <dbReference type="PROSITE" id="PS50893"/>
    </source>
</evidence>
<comment type="function">
    <text evidence="12">A translation factor that gates the progression of the 70S ribosomal initiation complex (IC, containing tRNA(fMet) in the P-site) into the translation elongation cycle by using a mechanism sensitive to the ATP/ADP ratio. Binds to the 70S ribosome E-site where it modulates the state of the translating ribosome during subunit translocation. ATP hydrolysis probably frees it from the ribosome, which can enter the elongation phase.</text>
</comment>
<evidence type="ECO:0000256" key="5">
    <source>
        <dbReference type="ARBA" id="ARBA00022737"/>
    </source>
</evidence>
<dbReference type="CDD" id="cd03221">
    <property type="entry name" value="ABCF_EF-3"/>
    <property type="match status" value="2"/>
</dbReference>
<feature type="domain" description="ABC transporter" evidence="13">
    <location>
        <begin position="7"/>
        <end position="254"/>
    </location>
</feature>
<evidence type="ECO:0000313" key="15">
    <source>
        <dbReference type="Proteomes" id="UP000886845"/>
    </source>
</evidence>
<evidence type="ECO:0000256" key="7">
    <source>
        <dbReference type="ARBA" id="ARBA00022801"/>
    </source>
</evidence>
<evidence type="ECO:0000256" key="12">
    <source>
        <dbReference type="HAMAP-Rule" id="MF_00847"/>
    </source>
</evidence>
<protein>
    <recommendedName>
        <fullName evidence="12">Energy-dependent translational throttle protein EttA</fullName>
        <ecNumber evidence="12">3.6.1.-</ecNumber>
    </recommendedName>
    <alternativeName>
        <fullName evidence="12">Translational regulatory factor EttA</fullName>
    </alternativeName>
</protein>
<evidence type="ECO:0000256" key="4">
    <source>
        <dbReference type="ARBA" id="ARBA00022730"/>
    </source>
</evidence>
<dbReference type="NCBIfam" id="NF008775">
    <property type="entry name" value="PRK11819.1"/>
    <property type="match status" value="1"/>
</dbReference>
<feature type="binding site" evidence="12">
    <location>
        <begin position="351"/>
        <end position="358"/>
    </location>
    <ligand>
        <name>ATP</name>
        <dbReference type="ChEBI" id="CHEBI:30616"/>
        <label>2</label>
    </ligand>
</feature>
<dbReference type="GO" id="GO:0045900">
    <property type="term" value="P:negative regulation of translational elongation"/>
    <property type="evidence" value="ECO:0007669"/>
    <property type="project" value="UniProtKB-UniRule"/>
</dbReference>
<dbReference type="GO" id="GO:0000049">
    <property type="term" value="F:tRNA binding"/>
    <property type="evidence" value="ECO:0007669"/>
    <property type="project" value="UniProtKB-UniRule"/>
</dbReference>
<dbReference type="PROSITE" id="PS50893">
    <property type="entry name" value="ABC_TRANSPORTER_2"/>
    <property type="match status" value="2"/>
</dbReference>
<keyword evidence="11 12" id="KW-0648">Protein biosynthesis</keyword>
<comment type="subcellular location">
    <subcellularLocation>
        <location evidence="12">Cytoplasm</location>
    </subcellularLocation>
    <text evidence="12">Associates with ribosomes and polysomes.</text>
</comment>
<dbReference type="GO" id="GO:0016887">
    <property type="term" value="F:ATP hydrolysis activity"/>
    <property type="evidence" value="ECO:0007669"/>
    <property type="project" value="UniProtKB-UniRule"/>
</dbReference>
<dbReference type="GO" id="GO:0019843">
    <property type="term" value="F:rRNA binding"/>
    <property type="evidence" value="ECO:0007669"/>
    <property type="project" value="UniProtKB-UniRule"/>
</dbReference>
<keyword evidence="9 12" id="KW-0810">Translation regulation</keyword>
<dbReference type="SMART" id="SM00382">
    <property type="entry name" value="AAA"/>
    <property type="match status" value="2"/>
</dbReference>
<evidence type="ECO:0000256" key="3">
    <source>
        <dbReference type="ARBA" id="ARBA00022555"/>
    </source>
</evidence>